<evidence type="ECO:0000313" key="14">
    <source>
        <dbReference type="EMBL" id="MST69890.1"/>
    </source>
</evidence>
<feature type="region of interest" description="Disordered" evidence="12">
    <location>
        <begin position="463"/>
        <end position="493"/>
    </location>
</feature>
<comment type="pathway">
    <text evidence="1 7 8">Purine metabolism; IMP biosynthesis via de novo pathway; N(1)-(5-phospho-D-ribosyl)glycinamide from 5-phospho-alpha-D-ribose 1-diphosphate: step 1/2.</text>
</comment>
<dbReference type="CDD" id="cd00715">
    <property type="entry name" value="GPATase_N"/>
    <property type="match status" value="1"/>
</dbReference>
<dbReference type="PIRSF" id="PIRSF000485">
    <property type="entry name" value="Amd_phspho_trans"/>
    <property type="match status" value="1"/>
</dbReference>
<dbReference type="EMBL" id="VUNA01000001">
    <property type="protein sequence ID" value="MST69890.1"/>
    <property type="molecule type" value="Genomic_DNA"/>
</dbReference>
<dbReference type="NCBIfam" id="TIGR01134">
    <property type="entry name" value="purF"/>
    <property type="match status" value="1"/>
</dbReference>
<feature type="binding site" evidence="7 11">
    <location>
        <position position="452"/>
    </location>
    <ligand>
        <name>[4Fe-4S] cluster</name>
        <dbReference type="ChEBI" id="CHEBI:49883"/>
    </ligand>
</feature>
<dbReference type="GO" id="GO:0006189">
    <property type="term" value="P:'de novo' IMP biosynthetic process"/>
    <property type="evidence" value="ECO:0007669"/>
    <property type="project" value="UniProtKB-UniRule"/>
</dbReference>
<feature type="binding site" evidence="7 11">
    <location>
        <position position="449"/>
    </location>
    <ligand>
        <name>[4Fe-4S] cluster</name>
        <dbReference type="ChEBI" id="CHEBI:49883"/>
    </ligand>
</feature>
<dbReference type="PROSITE" id="PS51278">
    <property type="entry name" value="GATASE_TYPE_2"/>
    <property type="match status" value="1"/>
</dbReference>
<dbReference type="CDD" id="cd06223">
    <property type="entry name" value="PRTases_typeI"/>
    <property type="match status" value="1"/>
</dbReference>
<reference evidence="14 15" key="1">
    <citation type="submission" date="2019-08" db="EMBL/GenBank/DDBJ databases">
        <title>In-depth cultivation of the pig gut microbiome towards novel bacterial diversity and tailored functional studies.</title>
        <authorList>
            <person name="Wylensek D."/>
            <person name="Hitch T.C.A."/>
            <person name="Clavel T."/>
        </authorList>
    </citation>
    <scope>NUCLEOTIDE SEQUENCE [LARGE SCALE GENOMIC DNA]</scope>
    <source>
        <strain evidence="14 15">WCA-MUC-591-APC-4B</strain>
    </source>
</reference>
<evidence type="ECO:0000259" key="13">
    <source>
        <dbReference type="PROSITE" id="PS51278"/>
    </source>
</evidence>
<keyword evidence="3 7" id="KW-0328">Glycosyltransferase</keyword>
<dbReference type="SUPFAM" id="SSF56235">
    <property type="entry name" value="N-terminal nucleophile aminohydrolases (Ntn hydrolases)"/>
    <property type="match status" value="1"/>
</dbReference>
<dbReference type="InterPro" id="IPR029057">
    <property type="entry name" value="PRTase-like"/>
</dbReference>
<dbReference type="GO" id="GO:0009113">
    <property type="term" value="P:purine nucleobase biosynthetic process"/>
    <property type="evidence" value="ECO:0007669"/>
    <property type="project" value="UniProtKB-UniRule"/>
</dbReference>
<dbReference type="Pfam" id="PF13537">
    <property type="entry name" value="GATase_7"/>
    <property type="match status" value="1"/>
</dbReference>
<feature type="binding site" evidence="7 10">
    <location>
        <position position="296"/>
    </location>
    <ligand>
        <name>Mg(2+)</name>
        <dbReference type="ChEBI" id="CHEBI:18420"/>
    </ligand>
</feature>
<comment type="caution">
    <text evidence="14">The sequence shown here is derived from an EMBL/GenBank/DDBJ whole genome shotgun (WGS) entry which is preliminary data.</text>
</comment>
<comment type="cofactor">
    <cofactor evidence="7 11">
        <name>[4Fe-4S] cluster</name>
        <dbReference type="ChEBI" id="CHEBI:49883"/>
    </cofactor>
    <text evidence="7 11">Binds 1 [4Fe-4S] cluster per subunit.</text>
</comment>
<dbReference type="Pfam" id="PF00156">
    <property type="entry name" value="Pribosyltran"/>
    <property type="match status" value="1"/>
</dbReference>
<dbReference type="EC" id="2.4.2.14" evidence="7"/>
<dbReference type="SUPFAM" id="SSF53271">
    <property type="entry name" value="PRTase-like"/>
    <property type="match status" value="1"/>
</dbReference>
<evidence type="ECO:0000256" key="8">
    <source>
        <dbReference type="PIRNR" id="PIRNR000485"/>
    </source>
</evidence>
<feature type="domain" description="Glutamine amidotransferase type-2" evidence="13">
    <location>
        <begin position="8"/>
        <end position="232"/>
    </location>
</feature>
<evidence type="ECO:0000256" key="1">
    <source>
        <dbReference type="ARBA" id="ARBA00005209"/>
    </source>
</evidence>
<name>A0A6N7X317_9FIRM</name>
<keyword evidence="7 10" id="KW-0460">Magnesium</keyword>
<sequence length="493" mass="54456">MSNLHEECGIFGIFSENRQNVAETVYYGLFALQHRGQESCGIVVNDDGIFRDYKDNGLTHEVFTRHVLENLGPGNMAIGHDRYSTTGANERINAQPIVVNHHKGRMALAHNGNIVNAFELRQELELQGSIFHTTNDSEVIAYVITKERIQSESIEEAVNKAMGRIDGAYSLLIMSPQKMIACRDPYGFRPLCYGKREDGTYIVASETCALDAVGAEYIRDLEPGEILVFSKNGIRSIRDHCGEKEHKICIFEYLYFARPDSQIEGKSVHEARRKAGALLAMQYPVDADIVIGVPDSGLDAAIGYAEQSGIPYGMGFVKNKYIGRTFIAPGQKNREDKVRIKLNVIRNSVAGKRVVLVDDSVVRGTTITRIIQLVRSAGATEVHVMSSAPAFTDACYYGVDVDTKENLIACQCGYDQDKIARKIGADSMGYLDVNTLHLIIGNHPGEGFCSACFGTGYPTPIPTGQKDRFEEKIGGDAPEKGSEESYDKFLRVE</sequence>
<evidence type="ECO:0000256" key="7">
    <source>
        <dbReference type="HAMAP-Rule" id="MF_01931"/>
    </source>
</evidence>
<evidence type="ECO:0000256" key="11">
    <source>
        <dbReference type="PIRSR" id="PIRSR000485-3"/>
    </source>
</evidence>
<evidence type="ECO:0000256" key="5">
    <source>
        <dbReference type="ARBA" id="ARBA00022755"/>
    </source>
</evidence>
<keyword evidence="7 10" id="KW-0479">Metal-binding</keyword>
<dbReference type="InterPro" id="IPR005854">
    <property type="entry name" value="PurF"/>
</dbReference>
<dbReference type="GO" id="GO:0051539">
    <property type="term" value="F:4 iron, 4 sulfur cluster binding"/>
    <property type="evidence" value="ECO:0007669"/>
    <property type="project" value="UniProtKB-KW"/>
</dbReference>
<comment type="catalytic activity">
    <reaction evidence="7 8">
        <text>5-phospho-beta-D-ribosylamine + L-glutamate + diphosphate = 5-phospho-alpha-D-ribose 1-diphosphate + L-glutamine + H2O</text>
        <dbReference type="Rhea" id="RHEA:14905"/>
        <dbReference type="ChEBI" id="CHEBI:15377"/>
        <dbReference type="ChEBI" id="CHEBI:29985"/>
        <dbReference type="ChEBI" id="CHEBI:33019"/>
        <dbReference type="ChEBI" id="CHEBI:58017"/>
        <dbReference type="ChEBI" id="CHEBI:58359"/>
        <dbReference type="ChEBI" id="CHEBI:58681"/>
        <dbReference type="EC" id="2.4.2.14"/>
    </reaction>
</comment>
<dbReference type="GO" id="GO:0004044">
    <property type="term" value="F:amidophosphoribosyltransferase activity"/>
    <property type="evidence" value="ECO:0007669"/>
    <property type="project" value="UniProtKB-UniRule"/>
</dbReference>
<organism evidence="14 15">
    <name type="scientific">Mogibacterium kristiansenii</name>
    <dbReference type="NCBI Taxonomy" id="2606708"/>
    <lineage>
        <taxon>Bacteria</taxon>
        <taxon>Bacillati</taxon>
        <taxon>Bacillota</taxon>
        <taxon>Clostridia</taxon>
        <taxon>Peptostreptococcales</taxon>
        <taxon>Anaerovoracaceae</taxon>
        <taxon>Mogibacterium</taxon>
    </lineage>
</organism>
<keyword evidence="7" id="KW-0004">4Fe-4S</keyword>
<keyword evidence="5 7" id="KW-0658">Purine biosynthesis</keyword>
<proteinExistence type="inferred from homology"/>
<dbReference type="Gene3D" id="3.40.50.2020">
    <property type="match status" value="1"/>
</dbReference>
<feature type="binding site" evidence="7 10">
    <location>
        <position position="359"/>
    </location>
    <ligand>
        <name>Mg(2+)</name>
        <dbReference type="ChEBI" id="CHEBI:18420"/>
    </ligand>
</feature>
<dbReference type="HAMAP" id="MF_01931">
    <property type="entry name" value="PurF"/>
    <property type="match status" value="1"/>
</dbReference>
<dbReference type="UniPathway" id="UPA00074">
    <property type="reaction ID" value="UER00124"/>
</dbReference>
<dbReference type="Gene3D" id="3.60.20.10">
    <property type="entry name" value="Glutamine Phosphoribosylpyrophosphate, subunit 1, domain 1"/>
    <property type="match status" value="1"/>
</dbReference>
<keyword evidence="15" id="KW-1185">Reference proteome</keyword>
<dbReference type="AlphaFoldDB" id="A0A6N7X317"/>
<feature type="compositionally biased region" description="Basic and acidic residues" evidence="12">
    <location>
        <begin position="465"/>
        <end position="493"/>
    </location>
</feature>
<evidence type="ECO:0000256" key="6">
    <source>
        <dbReference type="ARBA" id="ARBA00022962"/>
    </source>
</evidence>
<evidence type="ECO:0000256" key="9">
    <source>
        <dbReference type="PIRSR" id="PIRSR000485-1"/>
    </source>
</evidence>
<evidence type="ECO:0000256" key="3">
    <source>
        <dbReference type="ARBA" id="ARBA00022676"/>
    </source>
</evidence>
<evidence type="ECO:0000313" key="15">
    <source>
        <dbReference type="Proteomes" id="UP000469424"/>
    </source>
</evidence>
<evidence type="ECO:0000256" key="12">
    <source>
        <dbReference type="SAM" id="MobiDB-lite"/>
    </source>
</evidence>
<dbReference type="Proteomes" id="UP000469424">
    <property type="component" value="Unassembled WGS sequence"/>
</dbReference>
<evidence type="ECO:0000256" key="10">
    <source>
        <dbReference type="PIRSR" id="PIRSR000485-2"/>
    </source>
</evidence>
<dbReference type="PANTHER" id="PTHR11907">
    <property type="entry name" value="AMIDOPHOSPHORIBOSYLTRANSFERASE"/>
    <property type="match status" value="1"/>
</dbReference>
<accession>A0A6N7X317</accession>
<comment type="similarity">
    <text evidence="2 7 8">In the C-terminal section; belongs to the purine/pyrimidine phosphoribosyltransferase family.</text>
</comment>
<feature type="binding site" evidence="7 10">
    <location>
        <position position="358"/>
    </location>
    <ligand>
        <name>Mg(2+)</name>
        <dbReference type="ChEBI" id="CHEBI:18420"/>
    </ligand>
</feature>
<evidence type="ECO:0000256" key="2">
    <source>
        <dbReference type="ARBA" id="ARBA00010138"/>
    </source>
</evidence>
<dbReference type="InterPro" id="IPR017932">
    <property type="entry name" value="GATase_2_dom"/>
</dbReference>
<dbReference type="InterPro" id="IPR029055">
    <property type="entry name" value="Ntn_hydrolases_N"/>
</dbReference>
<feature type="binding site" evidence="7 11">
    <location>
        <position position="249"/>
    </location>
    <ligand>
        <name>[4Fe-4S] cluster</name>
        <dbReference type="ChEBI" id="CHEBI:49883"/>
    </ligand>
</feature>
<dbReference type="InterPro" id="IPR035584">
    <property type="entry name" value="PurF_N"/>
</dbReference>
<evidence type="ECO:0000256" key="4">
    <source>
        <dbReference type="ARBA" id="ARBA00022679"/>
    </source>
</evidence>
<dbReference type="InterPro" id="IPR000836">
    <property type="entry name" value="PRTase_dom"/>
</dbReference>
<feature type="active site" description="Nucleophile" evidence="7 9">
    <location>
        <position position="8"/>
    </location>
</feature>
<keyword evidence="7 11" id="KW-0408">Iron</keyword>
<comment type="cofactor">
    <cofactor evidence="7 10">
        <name>Mg(2+)</name>
        <dbReference type="ChEBI" id="CHEBI:18420"/>
    </cofactor>
    <text evidence="7 10">Binds 1 Mg(2+) ion per subunit.</text>
</comment>
<gene>
    <name evidence="7" type="primary">purF</name>
    <name evidence="14" type="ORF">FYJ65_00805</name>
</gene>
<keyword evidence="7 11" id="KW-0411">Iron-sulfur</keyword>
<keyword evidence="4 7" id="KW-0808">Transferase</keyword>
<keyword evidence="6 7" id="KW-0315">Glutamine amidotransferase</keyword>
<feature type="binding site" evidence="7 11">
    <location>
        <position position="395"/>
    </location>
    <ligand>
        <name>[4Fe-4S] cluster</name>
        <dbReference type="ChEBI" id="CHEBI:49883"/>
    </ligand>
</feature>
<dbReference type="RefSeq" id="WP_154553446.1">
    <property type="nucleotide sequence ID" value="NZ_VUNA01000001.1"/>
</dbReference>
<comment type="function">
    <text evidence="7">Catalyzes the formation of phosphoribosylamine from phosphoribosylpyrophosphate (PRPP) and glutamine.</text>
</comment>
<protein>
    <recommendedName>
        <fullName evidence="7">Amidophosphoribosyltransferase</fullName>
        <shortName evidence="7">ATase</shortName>
        <ecNumber evidence="7">2.4.2.14</ecNumber>
    </recommendedName>
    <alternativeName>
        <fullName evidence="7">Glutamine phosphoribosylpyrophosphate amidotransferase</fullName>
        <shortName evidence="7">GPATase</shortName>
    </alternativeName>
</protein>
<dbReference type="GO" id="GO:0000287">
    <property type="term" value="F:magnesium ion binding"/>
    <property type="evidence" value="ECO:0007669"/>
    <property type="project" value="UniProtKB-UniRule"/>
</dbReference>